<proteinExistence type="predicted"/>
<dbReference type="GO" id="GO:0003677">
    <property type="term" value="F:DNA binding"/>
    <property type="evidence" value="ECO:0007669"/>
    <property type="project" value="UniProtKB-KW"/>
</dbReference>
<keyword evidence="3" id="KW-0238">DNA-binding</keyword>
<dbReference type="GO" id="GO:0006355">
    <property type="term" value="P:regulation of DNA-templated transcription"/>
    <property type="evidence" value="ECO:0007669"/>
    <property type="project" value="InterPro"/>
</dbReference>
<feature type="domain" description="HTH luxR-type" evidence="6">
    <location>
        <begin position="141"/>
        <end position="206"/>
    </location>
</feature>
<dbReference type="Proteomes" id="UP000553776">
    <property type="component" value="Unassembled WGS sequence"/>
</dbReference>
<dbReference type="CDD" id="cd17535">
    <property type="entry name" value="REC_NarL-like"/>
    <property type="match status" value="1"/>
</dbReference>
<dbReference type="Pfam" id="PF00072">
    <property type="entry name" value="Response_reg"/>
    <property type="match status" value="1"/>
</dbReference>
<feature type="domain" description="Response regulatory" evidence="7">
    <location>
        <begin position="6"/>
        <end position="122"/>
    </location>
</feature>
<dbReference type="InterPro" id="IPR016032">
    <property type="entry name" value="Sig_transdc_resp-reg_C-effctor"/>
</dbReference>
<dbReference type="PRINTS" id="PR00038">
    <property type="entry name" value="HTHLUXR"/>
</dbReference>
<evidence type="ECO:0000313" key="8">
    <source>
        <dbReference type="EMBL" id="MBB6690962.1"/>
    </source>
</evidence>
<dbReference type="PANTHER" id="PTHR43214">
    <property type="entry name" value="TWO-COMPONENT RESPONSE REGULATOR"/>
    <property type="match status" value="1"/>
</dbReference>
<dbReference type="InterPro" id="IPR039420">
    <property type="entry name" value="WalR-like"/>
</dbReference>
<dbReference type="PROSITE" id="PS00622">
    <property type="entry name" value="HTH_LUXR_1"/>
    <property type="match status" value="1"/>
</dbReference>
<evidence type="ECO:0000256" key="1">
    <source>
        <dbReference type="ARBA" id="ARBA00022553"/>
    </source>
</evidence>
<gene>
    <name evidence="8" type="ORF">H7B90_06040</name>
</gene>
<dbReference type="RefSeq" id="WP_185134951.1">
    <property type="nucleotide sequence ID" value="NZ_JACJVR010000019.1"/>
</dbReference>
<evidence type="ECO:0000256" key="4">
    <source>
        <dbReference type="ARBA" id="ARBA00023163"/>
    </source>
</evidence>
<dbReference type="GO" id="GO:0000160">
    <property type="term" value="P:phosphorelay signal transduction system"/>
    <property type="evidence" value="ECO:0007669"/>
    <property type="project" value="InterPro"/>
</dbReference>
<feature type="modified residue" description="4-aspartylphosphate" evidence="5">
    <location>
        <position position="57"/>
    </location>
</feature>
<accession>A0A841TVH2</accession>
<name>A0A841TVH2_9BACL</name>
<reference evidence="8 9" key="1">
    <citation type="submission" date="2020-08" db="EMBL/GenBank/DDBJ databases">
        <title>Cohnella phylogeny.</title>
        <authorList>
            <person name="Dunlap C."/>
        </authorList>
    </citation>
    <scope>NUCLEOTIDE SEQUENCE [LARGE SCALE GENOMIC DNA]</scope>
    <source>
        <strain evidence="8 9">DSM 25239</strain>
    </source>
</reference>
<evidence type="ECO:0000313" key="9">
    <source>
        <dbReference type="Proteomes" id="UP000553776"/>
    </source>
</evidence>
<keyword evidence="2" id="KW-0805">Transcription regulation</keyword>
<dbReference type="AlphaFoldDB" id="A0A841TVH2"/>
<comment type="caution">
    <text evidence="8">The sequence shown here is derived from an EMBL/GenBank/DDBJ whole genome shotgun (WGS) entry which is preliminary data.</text>
</comment>
<dbReference type="InterPro" id="IPR011006">
    <property type="entry name" value="CheY-like_superfamily"/>
</dbReference>
<dbReference type="SMART" id="SM00421">
    <property type="entry name" value="HTH_LUXR"/>
    <property type="match status" value="1"/>
</dbReference>
<dbReference type="InterPro" id="IPR058245">
    <property type="entry name" value="NreC/VraR/RcsB-like_REC"/>
</dbReference>
<dbReference type="InterPro" id="IPR001789">
    <property type="entry name" value="Sig_transdc_resp-reg_receiver"/>
</dbReference>
<evidence type="ECO:0000259" key="7">
    <source>
        <dbReference type="PROSITE" id="PS50110"/>
    </source>
</evidence>
<dbReference type="CDD" id="cd06170">
    <property type="entry name" value="LuxR_C_like"/>
    <property type="match status" value="1"/>
</dbReference>
<protein>
    <submittedName>
        <fullName evidence="8">Response regulator transcription factor</fullName>
    </submittedName>
</protein>
<dbReference type="SUPFAM" id="SSF46894">
    <property type="entry name" value="C-terminal effector domain of the bipartite response regulators"/>
    <property type="match status" value="1"/>
</dbReference>
<keyword evidence="1 5" id="KW-0597">Phosphoprotein</keyword>
<dbReference type="PROSITE" id="PS50043">
    <property type="entry name" value="HTH_LUXR_2"/>
    <property type="match status" value="1"/>
</dbReference>
<dbReference type="SUPFAM" id="SSF52172">
    <property type="entry name" value="CheY-like"/>
    <property type="match status" value="1"/>
</dbReference>
<dbReference type="SMART" id="SM00448">
    <property type="entry name" value="REC"/>
    <property type="match status" value="1"/>
</dbReference>
<sequence length="216" mass="24473">MKRTTKAIVVDDHPMMAHATRQLLDRIDNIEVAGVAHSGRGAIELAESVQPELVFLDYQLPDQTGTQVAEQLKRQHPNARIVIFTGVDLSDLMPYLLSNLINGVVSKEVSEETIRHIVACILDNHIVLPQSVLHRMKLPSKTETEVELTDEECSLMAMIVKGETYERIAEKLFVSKRSVDNYLRRIYDKMGVQSRIQAIERFVQSKQYAEMNEKGG</sequence>
<evidence type="ECO:0000259" key="6">
    <source>
        <dbReference type="PROSITE" id="PS50043"/>
    </source>
</evidence>
<dbReference type="PROSITE" id="PS50110">
    <property type="entry name" value="RESPONSE_REGULATORY"/>
    <property type="match status" value="1"/>
</dbReference>
<evidence type="ECO:0000256" key="3">
    <source>
        <dbReference type="ARBA" id="ARBA00023125"/>
    </source>
</evidence>
<dbReference type="InterPro" id="IPR000792">
    <property type="entry name" value="Tscrpt_reg_LuxR_C"/>
</dbReference>
<keyword evidence="9" id="KW-1185">Reference proteome</keyword>
<dbReference type="Pfam" id="PF00196">
    <property type="entry name" value="GerE"/>
    <property type="match status" value="1"/>
</dbReference>
<keyword evidence="4" id="KW-0804">Transcription</keyword>
<dbReference type="EMBL" id="JACJVR010000019">
    <property type="protein sequence ID" value="MBB6690962.1"/>
    <property type="molecule type" value="Genomic_DNA"/>
</dbReference>
<organism evidence="8 9">
    <name type="scientific">Cohnella xylanilytica</name>
    <dbReference type="NCBI Taxonomy" id="557555"/>
    <lineage>
        <taxon>Bacteria</taxon>
        <taxon>Bacillati</taxon>
        <taxon>Bacillota</taxon>
        <taxon>Bacilli</taxon>
        <taxon>Bacillales</taxon>
        <taxon>Paenibacillaceae</taxon>
        <taxon>Cohnella</taxon>
    </lineage>
</organism>
<evidence type="ECO:0000256" key="5">
    <source>
        <dbReference type="PROSITE-ProRule" id="PRU00169"/>
    </source>
</evidence>
<dbReference type="Gene3D" id="3.40.50.2300">
    <property type="match status" value="1"/>
</dbReference>
<dbReference type="PANTHER" id="PTHR43214:SF1">
    <property type="entry name" value="TRANSCRIPTIONAL REGULATORY PROTEIN COMA"/>
    <property type="match status" value="1"/>
</dbReference>
<evidence type="ECO:0000256" key="2">
    <source>
        <dbReference type="ARBA" id="ARBA00023015"/>
    </source>
</evidence>